<reference evidence="1" key="1">
    <citation type="journal article" date="2018" name="Genome Biol.">
        <title>SKESA: strategic k-mer extension for scrupulous assemblies.</title>
        <authorList>
            <person name="Souvorov A."/>
            <person name="Agarwala R."/>
            <person name="Lipman D.J."/>
        </authorList>
    </citation>
    <scope>NUCLEOTIDE SEQUENCE</scope>
    <source>
        <strain evidence="1">D3612</strain>
    </source>
</reference>
<protein>
    <recommendedName>
        <fullName evidence="3">Serine/threonine-protein kinase</fullName>
    </recommendedName>
</protein>
<reference evidence="1" key="2">
    <citation type="submission" date="2020-11" db="EMBL/GenBank/DDBJ databases">
        <authorList>
            <consortium name="NCBI Pathogen Detection Project"/>
        </authorList>
    </citation>
    <scope>NUCLEOTIDE SEQUENCE</scope>
    <source>
        <strain evidence="1">D3612</strain>
    </source>
</reference>
<name>A0AAN5R6G8_LEGPN</name>
<proteinExistence type="predicted"/>
<comment type="caution">
    <text evidence="1">The sequence shown here is derived from an EMBL/GenBank/DDBJ whole genome shotgun (WGS) entry which is preliminary data.</text>
</comment>
<evidence type="ECO:0000313" key="1">
    <source>
        <dbReference type="EMBL" id="HAT1597731.1"/>
    </source>
</evidence>
<dbReference type="Proteomes" id="UP000861567">
    <property type="component" value="Unassembled WGS sequence"/>
</dbReference>
<sequence>MSNFFEELKQLPGKERLNVYALLIAKLSYYNAETIQDKQFIKALMTDIKALFHNHEQSFTTLAFILNFHLKQHPKISETLKMFIHHVIKTTKNSDFLDYFKKTALSKDDLECRIPRFFESNVAINLLQNPSRSTWDSINKVSTNIIKFIDTHYDEKIFEVFLENLGPDPKNSHNPNLALAFGRYPQKPDIKVIIETLKEQKNFARTMLIHFMFMRDVYCYFEPDIESQNRIKKFGYDGNFKQFILKNKEADIGPFFWNYPRFSLYKDRGKGEFKFYISQKLGICITPEDTEEFPLFETTWCPDCICQEADLSSEYTQTLIHRNIPYVAGPSGMTSLLSASMVFMGQFESIEEHHYYILAIMSFITGGGLHSIHEVLSVPKERLGLLASYRAFGPHAGNYNDFFNLFRNDQTILQNINDAWDATINWIYKKYPDLVLIKTSLISEEQPETIIEKLKHICCISWLSK</sequence>
<evidence type="ECO:0000313" key="2">
    <source>
        <dbReference type="Proteomes" id="UP000861567"/>
    </source>
</evidence>
<dbReference type="RefSeq" id="WP_061466966.1">
    <property type="nucleotide sequence ID" value="NZ_JAPHPG010000001.1"/>
</dbReference>
<gene>
    <name evidence="1" type="ORF">I8Y58_002998</name>
</gene>
<dbReference type="EMBL" id="DACSEI010000062">
    <property type="protein sequence ID" value="HAT1597731.1"/>
    <property type="molecule type" value="Genomic_DNA"/>
</dbReference>
<accession>A0AAN5R6G8</accession>
<evidence type="ECO:0008006" key="3">
    <source>
        <dbReference type="Google" id="ProtNLM"/>
    </source>
</evidence>
<organism evidence="1 2">
    <name type="scientific">Legionella pneumophila</name>
    <dbReference type="NCBI Taxonomy" id="446"/>
    <lineage>
        <taxon>Bacteria</taxon>
        <taxon>Pseudomonadati</taxon>
        <taxon>Pseudomonadota</taxon>
        <taxon>Gammaproteobacteria</taxon>
        <taxon>Legionellales</taxon>
        <taxon>Legionellaceae</taxon>
        <taxon>Legionella</taxon>
    </lineage>
</organism>
<dbReference type="AlphaFoldDB" id="A0AAN5R6G8"/>